<dbReference type="GO" id="GO:0006355">
    <property type="term" value="P:regulation of DNA-templated transcription"/>
    <property type="evidence" value="ECO:0007669"/>
    <property type="project" value="InterPro"/>
</dbReference>
<evidence type="ECO:0000313" key="2">
    <source>
        <dbReference type="Proteomes" id="UP000220639"/>
    </source>
</evidence>
<dbReference type="EMBL" id="FZTC01000039">
    <property type="protein sequence ID" value="SNU37769.1"/>
    <property type="molecule type" value="Genomic_DNA"/>
</dbReference>
<dbReference type="InterPro" id="IPR036390">
    <property type="entry name" value="WH_DNA-bd_sf"/>
</dbReference>
<organism evidence="1 2">
    <name type="scientific">Klebsiella grimontii</name>
    <dbReference type="NCBI Taxonomy" id="2058152"/>
    <lineage>
        <taxon>Bacteria</taxon>
        <taxon>Pseudomonadati</taxon>
        <taxon>Pseudomonadota</taxon>
        <taxon>Gammaproteobacteria</taxon>
        <taxon>Enterobacterales</taxon>
        <taxon>Enterobacteriaceae</taxon>
        <taxon>Klebsiella/Raoultella group</taxon>
        <taxon>Klebsiella</taxon>
    </lineage>
</organism>
<name>A0A285B9W5_9ENTR</name>
<dbReference type="Gene3D" id="1.10.10.10">
    <property type="entry name" value="Winged helix-like DNA-binding domain superfamily/Winged helix DNA-binding domain"/>
    <property type="match status" value="1"/>
</dbReference>
<accession>A0A285B9W5</accession>
<dbReference type="InterPro" id="IPR011233">
    <property type="entry name" value="TerW"/>
</dbReference>
<sequence>MQLNTRQERIYTLASLLGTGKPVSAAKIISILDCSEPTLSRALKELRESYAAEIKYSKAGHSYQLVSPGQLDKKTLRRMNEALTQNAEQKAQDISTKVVLDKDLKTAVSLSIRRRVLRKIDKLAELTGTSRSEAVETLAEMKVEDFIKVVQLKNKPE</sequence>
<evidence type="ECO:0000313" key="1">
    <source>
        <dbReference type="EMBL" id="SNU37769.1"/>
    </source>
</evidence>
<proteinExistence type="predicted"/>
<protein>
    <submittedName>
        <fullName evidence="1">Tellurium resistance protein TerW</fullName>
    </submittedName>
</protein>
<dbReference type="AlphaFoldDB" id="A0A285B9W5"/>
<dbReference type="SUPFAM" id="SSF46785">
    <property type="entry name" value="Winged helix' DNA-binding domain"/>
    <property type="match status" value="1"/>
</dbReference>
<dbReference type="InterPro" id="IPR036388">
    <property type="entry name" value="WH-like_DNA-bd_sf"/>
</dbReference>
<dbReference type="RefSeq" id="WP_047727573.1">
    <property type="nucleotide sequence ID" value="NZ_CBCSJA010000068.1"/>
</dbReference>
<reference evidence="2" key="1">
    <citation type="submission" date="2017-08" db="EMBL/GenBank/DDBJ databases">
        <authorList>
            <person name="Brisse S."/>
        </authorList>
    </citation>
    <scope>NUCLEOTIDE SEQUENCE [LARGE SCALE GENOMIC DNA]</scope>
    <source>
        <strain evidence="2">06D021</strain>
    </source>
</reference>
<dbReference type="Proteomes" id="UP000220639">
    <property type="component" value="Unassembled WGS sequence"/>
</dbReference>
<gene>
    <name evidence="1" type="primary">terW</name>
    <name evidence="1" type="ORF">KOSB73_440004</name>
</gene>
<dbReference type="PIRSF" id="PIRSF030837">
    <property type="entry name" value="TerW"/>
    <property type="match status" value="1"/>
</dbReference>